<reference evidence="3 4" key="1">
    <citation type="journal article" date="2018" name="Genome Biol. Evol.">
        <title>Multiple Roots of Fruiting Body Formation in Amoebozoa.</title>
        <authorList>
            <person name="Hillmann F."/>
            <person name="Forbes G."/>
            <person name="Novohradska S."/>
            <person name="Ferling I."/>
            <person name="Riege K."/>
            <person name="Groth M."/>
            <person name="Westermann M."/>
            <person name="Marz M."/>
            <person name="Spaller T."/>
            <person name="Winckler T."/>
            <person name="Schaap P."/>
            <person name="Glockner G."/>
        </authorList>
    </citation>
    <scope>NUCLEOTIDE SEQUENCE [LARGE SCALE GENOMIC DNA]</scope>
    <source>
        <strain evidence="3 4">Jena</strain>
    </source>
</reference>
<organism evidence="3 4">
    <name type="scientific">Planoprotostelium fungivorum</name>
    <dbReference type="NCBI Taxonomy" id="1890364"/>
    <lineage>
        <taxon>Eukaryota</taxon>
        <taxon>Amoebozoa</taxon>
        <taxon>Evosea</taxon>
        <taxon>Variosea</taxon>
        <taxon>Cavosteliida</taxon>
        <taxon>Cavosteliaceae</taxon>
        <taxon>Planoprotostelium</taxon>
    </lineage>
</organism>
<comment type="caution">
    <text evidence="3">The sequence shown here is derived from an EMBL/GenBank/DDBJ whole genome shotgun (WGS) entry which is preliminary data.</text>
</comment>
<feature type="transmembrane region" description="Helical" evidence="2">
    <location>
        <begin position="126"/>
        <end position="151"/>
    </location>
</feature>
<dbReference type="GO" id="GO:0010487">
    <property type="term" value="F:thermospermine synthase activity"/>
    <property type="evidence" value="ECO:0007669"/>
    <property type="project" value="TreeGrafter"/>
</dbReference>
<dbReference type="SUPFAM" id="SSF53335">
    <property type="entry name" value="S-adenosyl-L-methionine-dependent methyltransferases"/>
    <property type="match status" value="1"/>
</dbReference>
<dbReference type="Gene3D" id="3.40.50.150">
    <property type="entry name" value="Vaccinia Virus protein VP39"/>
    <property type="match status" value="1"/>
</dbReference>
<evidence type="ECO:0000256" key="1">
    <source>
        <dbReference type="ARBA" id="ARBA00023115"/>
    </source>
</evidence>
<dbReference type="InParanoid" id="A0A2P6NT94"/>
<dbReference type="PANTHER" id="PTHR43317">
    <property type="entry name" value="THERMOSPERMINE SYNTHASE ACAULIS5"/>
    <property type="match status" value="1"/>
</dbReference>
<keyword evidence="2" id="KW-0812">Transmembrane</keyword>
<evidence type="ECO:0000256" key="2">
    <source>
        <dbReference type="SAM" id="Phobius"/>
    </source>
</evidence>
<keyword evidence="4" id="KW-1185">Reference proteome</keyword>
<evidence type="ECO:0008006" key="5">
    <source>
        <dbReference type="Google" id="ProtNLM"/>
    </source>
</evidence>
<dbReference type="OrthoDB" id="2016285at2759"/>
<feature type="transmembrane region" description="Helical" evidence="2">
    <location>
        <begin position="160"/>
        <end position="177"/>
    </location>
</feature>
<dbReference type="InterPro" id="IPR029063">
    <property type="entry name" value="SAM-dependent_MTases_sf"/>
</dbReference>
<gene>
    <name evidence="3" type="ORF">PROFUN_04834</name>
</gene>
<keyword evidence="2" id="KW-1133">Transmembrane helix</keyword>
<dbReference type="EMBL" id="MDYQ01000023">
    <property type="protein sequence ID" value="PRP87098.1"/>
    <property type="molecule type" value="Genomic_DNA"/>
</dbReference>
<name>A0A2P6NT94_9EUKA</name>
<dbReference type="AlphaFoldDB" id="A0A2P6NT94"/>
<protein>
    <recommendedName>
        <fullName evidence="5">Spermine/spermidine synthase family protein</fullName>
    </recommendedName>
</protein>
<dbReference type="NCBIfam" id="NF037959">
    <property type="entry name" value="MFS_SpdSyn"/>
    <property type="match status" value="1"/>
</dbReference>
<dbReference type="Proteomes" id="UP000241769">
    <property type="component" value="Unassembled WGS sequence"/>
</dbReference>
<dbReference type="GO" id="GO:0006596">
    <property type="term" value="P:polyamine biosynthetic process"/>
    <property type="evidence" value="ECO:0007669"/>
    <property type="project" value="UniProtKB-KW"/>
</dbReference>
<keyword evidence="1" id="KW-0620">Polyamine biosynthesis</keyword>
<keyword evidence="2" id="KW-0472">Membrane</keyword>
<sequence>MQILNLKNMGAHGPLSSVDPIRWVLLTVSTVSPIILHKLLTKDQSSVLTGGIVTLTPLVLQISSELFEYDHLWSSIWRSQILFPIAFHFFSSYSICPSDSPLWLRCIVGPLIHIQALLMSPIASHIILYLIPLFGVRALTTSLGIFILFFLRPSIFNRRFTSALFLILCLSASLTQINKRRLSDRFIIVDQMESSTGIISIIDSKESHWRIMRCDHSMLGGLWIEEGLGEDESVHRVFSQIESARLIQPLKGGIGEKALFIGLGVGIAPKAFRRHGIHTTIVEIDPIIHHMASSHFGFRGDRVVLGDASVYVREAVTKRERYHYVIHDVFSGGTMPGNLLTLETFEQIAKILADPGVFVLNVVGNLDSPLVRTVLHTAKSVFPACRVFEEGKNMTLNHLLFCKKSGDIKFRRPIKKDFLNSLVRAEALSTMEEFEGDLDNCTRGGKIMRDEDVKNYVEEERRGAEEHWKSMREVIPSRVWNLW</sequence>
<evidence type="ECO:0000313" key="3">
    <source>
        <dbReference type="EMBL" id="PRP87098.1"/>
    </source>
</evidence>
<proteinExistence type="predicted"/>
<dbReference type="PANTHER" id="PTHR43317:SF1">
    <property type="entry name" value="THERMOSPERMINE SYNTHASE ACAULIS5"/>
    <property type="match status" value="1"/>
</dbReference>
<accession>A0A2P6NT94</accession>
<evidence type="ECO:0000313" key="4">
    <source>
        <dbReference type="Proteomes" id="UP000241769"/>
    </source>
</evidence>